<dbReference type="GO" id="GO:0008839">
    <property type="term" value="F:4-hydroxy-tetrahydrodipicolinate reductase"/>
    <property type="evidence" value="ECO:0007669"/>
    <property type="project" value="UniProtKB-EC"/>
</dbReference>
<evidence type="ECO:0000256" key="10">
    <source>
        <dbReference type="ARBA" id="ARBA00049080"/>
    </source>
</evidence>
<keyword evidence="3" id="KW-0521">NADP</keyword>
<protein>
    <recommendedName>
        <fullName evidence="9">4-hydroxy-tetrahydrodipicolinate reductase</fullName>
        <ecNumber evidence="9">1.17.1.8</ecNumber>
    </recommendedName>
</protein>
<dbReference type="EMBL" id="FWDO01000005">
    <property type="protein sequence ID" value="SLM18897.1"/>
    <property type="molecule type" value="Genomic_DNA"/>
</dbReference>
<comment type="pathway">
    <text evidence="8">Amino-acid biosynthesis; L-lysine biosynthesis via DAP pathway; (S)-tetrahydrodipicolinate from L-aspartate: step 4/4.</text>
</comment>
<comment type="catalytic activity">
    <reaction evidence="10">
        <text>(S)-2,3,4,5-tetrahydrodipicolinate + NADP(+) + H2O = (2S,4S)-4-hydroxy-2,3,4,5-tetrahydrodipicolinate + NADPH + H(+)</text>
        <dbReference type="Rhea" id="RHEA:35331"/>
        <dbReference type="ChEBI" id="CHEBI:15377"/>
        <dbReference type="ChEBI" id="CHEBI:15378"/>
        <dbReference type="ChEBI" id="CHEBI:16845"/>
        <dbReference type="ChEBI" id="CHEBI:57783"/>
        <dbReference type="ChEBI" id="CHEBI:58349"/>
        <dbReference type="ChEBI" id="CHEBI:67139"/>
        <dbReference type="EC" id="1.17.1.8"/>
    </reaction>
</comment>
<evidence type="ECO:0000256" key="9">
    <source>
        <dbReference type="ARBA" id="ARBA00038983"/>
    </source>
</evidence>
<dbReference type="InterPro" id="IPR000846">
    <property type="entry name" value="DapB_N"/>
</dbReference>
<evidence type="ECO:0000256" key="4">
    <source>
        <dbReference type="ARBA" id="ARBA00022915"/>
    </source>
</evidence>
<accession>A0A3P3XRL0</accession>
<evidence type="ECO:0000313" key="14">
    <source>
        <dbReference type="EMBL" id="SLM18897.1"/>
    </source>
</evidence>
<keyword evidence="6" id="KW-0520">NAD</keyword>
<comment type="catalytic activity">
    <reaction evidence="11">
        <text>(S)-2,3,4,5-tetrahydrodipicolinate + NAD(+) + H2O = (2S,4S)-4-hydroxy-2,3,4,5-tetrahydrodipicolinate + NADH + H(+)</text>
        <dbReference type="Rhea" id="RHEA:35323"/>
        <dbReference type="ChEBI" id="CHEBI:15377"/>
        <dbReference type="ChEBI" id="CHEBI:15378"/>
        <dbReference type="ChEBI" id="CHEBI:16845"/>
        <dbReference type="ChEBI" id="CHEBI:57540"/>
        <dbReference type="ChEBI" id="CHEBI:57945"/>
        <dbReference type="ChEBI" id="CHEBI:67139"/>
        <dbReference type="EC" id="1.17.1.8"/>
    </reaction>
</comment>
<evidence type="ECO:0000259" key="13">
    <source>
        <dbReference type="Pfam" id="PF05173"/>
    </source>
</evidence>
<sequence length="257" mass="27650">MNIRIGIFGAGKLANAILEEAQAVNAKTASASRSPQFLIEWVVDRGDPIPAHAIDVAIDASMPDAVESHLVWAIETSTAFVIATTGWDIPDMETRIGNKTAVLVSPNFSFTVTFMRRIAAQLAQFADWYGEGDLAVFEHHHSAKKDAPSGTAKALAQAIVSGSKRYTAWNASGWDAWDPGKVAIASLRAGSEAGVHEVVFDAPHEQLSIIHRARDRRVFASGALKAAQWILGRKGLFGMDDVLESMLGSQDAISQEV</sequence>
<name>A0A3P3XRL0_9SPIR</name>
<evidence type="ECO:0000256" key="3">
    <source>
        <dbReference type="ARBA" id="ARBA00022857"/>
    </source>
</evidence>
<keyword evidence="4" id="KW-0220">Diaminopimelate biosynthesis</keyword>
<dbReference type="Gene3D" id="3.30.360.10">
    <property type="entry name" value="Dihydrodipicolinate Reductase, domain 2"/>
    <property type="match status" value="1"/>
</dbReference>
<dbReference type="Pfam" id="PF05173">
    <property type="entry name" value="DapB_C"/>
    <property type="match status" value="1"/>
</dbReference>
<organism evidence="14">
    <name type="scientific">uncultured spirochete</name>
    <dbReference type="NCBI Taxonomy" id="156406"/>
    <lineage>
        <taxon>Bacteria</taxon>
        <taxon>Pseudomonadati</taxon>
        <taxon>Spirochaetota</taxon>
        <taxon>Spirochaetia</taxon>
        <taxon>Spirochaetales</taxon>
        <taxon>environmental samples</taxon>
    </lineage>
</organism>
<dbReference type="GO" id="GO:0019877">
    <property type="term" value="P:diaminopimelate biosynthetic process"/>
    <property type="evidence" value="ECO:0007669"/>
    <property type="project" value="UniProtKB-KW"/>
</dbReference>
<dbReference type="InterPro" id="IPR022663">
    <property type="entry name" value="DapB_C"/>
</dbReference>
<evidence type="ECO:0000256" key="8">
    <source>
        <dbReference type="ARBA" id="ARBA00037922"/>
    </source>
</evidence>
<dbReference type="Pfam" id="PF01113">
    <property type="entry name" value="DapB_N"/>
    <property type="match status" value="1"/>
</dbReference>
<evidence type="ECO:0000256" key="11">
    <source>
        <dbReference type="ARBA" id="ARBA00049396"/>
    </source>
</evidence>
<dbReference type="InterPro" id="IPR036291">
    <property type="entry name" value="NAD(P)-bd_dom_sf"/>
</dbReference>
<dbReference type="PIRSF" id="PIRSF000161">
    <property type="entry name" value="DHPR"/>
    <property type="match status" value="1"/>
</dbReference>
<feature type="domain" description="Dihydrodipicolinate reductase N-terminal" evidence="12">
    <location>
        <begin position="3"/>
        <end position="108"/>
    </location>
</feature>
<keyword evidence="2" id="KW-0028">Amino-acid biosynthesis</keyword>
<proteinExistence type="inferred from homology"/>
<dbReference type="PANTHER" id="PTHR20836:SF0">
    <property type="entry name" value="4-HYDROXY-TETRAHYDRODIPICOLINATE REDUCTASE 1, CHLOROPLASTIC-RELATED"/>
    <property type="match status" value="1"/>
</dbReference>
<evidence type="ECO:0000256" key="6">
    <source>
        <dbReference type="ARBA" id="ARBA00023027"/>
    </source>
</evidence>
<dbReference type="GO" id="GO:0009089">
    <property type="term" value="P:lysine biosynthetic process via diaminopimelate"/>
    <property type="evidence" value="ECO:0007669"/>
    <property type="project" value="InterPro"/>
</dbReference>
<evidence type="ECO:0000256" key="1">
    <source>
        <dbReference type="ARBA" id="ARBA00006642"/>
    </source>
</evidence>
<feature type="domain" description="Dihydrodipicolinate reductase C-terminal" evidence="13">
    <location>
        <begin position="112"/>
        <end position="243"/>
    </location>
</feature>
<dbReference type="EC" id="1.17.1.8" evidence="9"/>
<gene>
    <name evidence="14" type="ORF">SPIRO4BDMA_50412</name>
</gene>
<keyword evidence="7" id="KW-0457">Lysine biosynthesis</keyword>
<evidence type="ECO:0000256" key="7">
    <source>
        <dbReference type="ARBA" id="ARBA00023154"/>
    </source>
</evidence>
<evidence type="ECO:0000259" key="12">
    <source>
        <dbReference type="Pfam" id="PF01113"/>
    </source>
</evidence>
<evidence type="ECO:0000256" key="2">
    <source>
        <dbReference type="ARBA" id="ARBA00022605"/>
    </source>
</evidence>
<evidence type="ECO:0000256" key="5">
    <source>
        <dbReference type="ARBA" id="ARBA00023002"/>
    </source>
</evidence>
<reference evidence="14" key="1">
    <citation type="submission" date="2017-02" db="EMBL/GenBank/DDBJ databases">
        <authorList>
            <person name="Regsiter A."/>
            <person name="William W."/>
        </authorList>
    </citation>
    <scope>NUCLEOTIDE SEQUENCE</scope>
    <source>
        <strain evidence="14">BdmA 4</strain>
    </source>
</reference>
<comment type="similarity">
    <text evidence="1">Belongs to the DapB family.</text>
</comment>
<dbReference type="InterPro" id="IPR023940">
    <property type="entry name" value="DHDPR_bac"/>
</dbReference>
<keyword evidence="5 14" id="KW-0560">Oxidoreductase</keyword>
<dbReference type="SUPFAM" id="SSF55347">
    <property type="entry name" value="Glyceraldehyde-3-phosphate dehydrogenase-like, C-terminal domain"/>
    <property type="match status" value="1"/>
</dbReference>
<dbReference type="SUPFAM" id="SSF51735">
    <property type="entry name" value="NAD(P)-binding Rossmann-fold domains"/>
    <property type="match status" value="1"/>
</dbReference>
<dbReference type="PANTHER" id="PTHR20836">
    <property type="entry name" value="DIHYDRODIPICOLINATE REDUCTASE"/>
    <property type="match status" value="1"/>
</dbReference>
<dbReference type="Gene3D" id="3.40.50.720">
    <property type="entry name" value="NAD(P)-binding Rossmann-like Domain"/>
    <property type="match status" value="1"/>
</dbReference>
<dbReference type="AlphaFoldDB" id="A0A3P3XRL0"/>